<evidence type="ECO:0000256" key="7">
    <source>
        <dbReference type="ARBA" id="ARBA00038089"/>
    </source>
</evidence>
<dbReference type="GO" id="GO:0000978">
    <property type="term" value="F:RNA polymerase II cis-regulatory region sequence-specific DNA binding"/>
    <property type="evidence" value="ECO:0007669"/>
    <property type="project" value="TreeGrafter"/>
</dbReference>
<protein>
    <recommendedName>
        <fullName evidence="8">pH-response transcription factor pacC/RIM101</fullName>
    </recommendedName>
</protein>
<evidence type="ECO:0000256" key="5">
    <source>
        <dbReference type="ARBA" id="ARBA00022833"/>
    </source>
</evidence>
<keyword evidence="2" id="KW-0479">Metal-binding</keyword>
<evidence type="ECO:0000313" key="13">
    <source>
        <dbReference type="Proteomes" id="UP000285405"/>
    </source>
</evidence>
<dbReference type="SMART" id="SM00355">
    <property type="entry name" value="ZnF_C2H2"/>
    <property type="match status" value="2"/>
</dbReference>
<evidence type="ECO:0000256" key="9">
    <source>
        <dbReference type="PROSITE-ProRule" id="PRU00042"/>
    </source>
</evidence>
<sequence>MNLSNLVHPGRSQAEQKHHQNDSQIGCTILPSPTLSPYMLQSGSRKSKFSGASVPQPPPSPPADKNIKCSLPSISSLLGLVDNLRYHELNQTTQQSSYNGEIFDSKATLSEASKKSYFDSGYQQYGPSLSTSSRGAFPLTPPLHSDSAFEIRQSSPSIISNSGNSITFSFSHELGPSVPNEATSADHKKLQNQFPNVQSVENAVSFSAQERNYSQCTADINDRQFQTSPRQRFNALNLAPIDNFQPPQPQVSGLYYQRPLPQQFSPSSMQIPTSNSHFTSENRWQHHHYISPSSAASFPQSQDRYICQTCNKAFSRPSSLLIHSHSHTGAKPFKCPHRGCGKAFSVRSNMKRHERGCHSSEGSSEA</sequence>
<evidence type="ECO:0000256" key="10">
    <source>
        <dbReference type="SAM" id="MobiDB-lite"/>
    </source>
</evidence>
<dbReference type="AlphaFoldDB" id="A0A420IJX9"/>
<comment type="similarity">
    <text evidence="7">Belongs to the pacC/RIM101 family.</text>
</comment>
<dbReference type="SUPFAM" id="SSF57667">
    <property type="entry name" value="beta-beta-alpha zinc fingers"/>
    <property type="match status" value="1"/>
</dbReference>
<dbReference type="GO" id="GO:0005667">
    <property type="term" value="C:transcription regulator complex"/>
    <property type="evidence" value="ECO:0007669"/>
    <property type="project" value="TreeGrafter"/>
</dbReference>
<dbReference type="Gene3D" id="3.30.160.60">
    <property type="entry name" value="Classic Zinc Finger"/>
    <property type="match status" value="2"/>
</dbReference>
<dbReference type="FunFam" id="3.30.160.60:FF:001102">
    <property type="entry name" value="Transcription factor IIIA"/>
    <property type="match status" value="1"/>
</dbReference>
<keyword evidence="5" id="KW-0862">Zinc</keyword>
<evidence type="ECO:0000256" key="1">
    <source>
        <dbReference type="ARBA" id="ARBA00004123"/>
    </source>
</evidence>
<proteinExistence type="inferred from homology"/>
<evidence type="ECO:0000256" key="3">
    <source>
        <dbReference type="ARBA" id="ARBA00022737"/>
    </source>
</evidence>
<feature type="region of interest" description="Disordered" evidence="10">
    <location>
        <begin position="1"/>
        <end position="66"/>
    </location>
</feature>
<dbReference type="Pfam" id="PF00096">
    <property type="entry name" value="zf-C2H2"/>
    <property type="match status" value="2"/>
</dbReference>
<dbReference type="InterPro" id="IPR036236">
    <property type="entry name" value="Znf_C2H2_sf"/>
</dbReference>
<keyword evidence="4 9" id="KW-0863">Zinc-finger</keyword>
<dbReference type="EMBL" id="MCBR01008252">
    <property type="protein sequence ID" value="RKF74859.1"/>
    <property type="molecule type" value="Genomic_DNA"/>
</dbReference>
<gene>
    <name evidence="12" type="ORF">GcC1_082004</name>
</gene>
<accession>A0A420IJX9</accession>
<evidence type="ECO:0000256" key="2">
    <source>
        <dbReference type="ARBA" id="ARBA00022723"/>
    </source>
</evidence>
<dbReference type="PANTHER" id="PTHR14003:SF20">
    <property type="entry name" value="FINGER DOMAIN PROTEIN, PUTATIVE (AFU_ORTHOLOGUE AFUA_4G10380)-RELATED"/>
    <property type="match status" value="1"/>
</dbReference>
<dbReference type="Proteomes" id="UP000285405">
    <property type="component" value="Unassembled WGS sequence"/>
</dbReference>
<keyword evidence="6" id="KW-0539">Nucleus</keyword>
<dbReference type="OrthoDB" id="6077919at2759"/>
<dbReference type="InterPro" id="IPR013087">
    <property type="entry name" value="Znf_C2H2_type"/>
</dbReference>
<evidence type="ECO:0000256" key="8">
    <source>
        <dbReference type="ARBA" id="ARBA00039490"/>
    </source>
</evidence>
<dbReference type="GO" id="GO:0000981">
    <property type="term" value="F:DNA-binding transcription factor activity, RNA polymerase II-specific"/>
    <property type="evidence" value="ECO:0007669"/>
    <property type="project" value="TreeGrafter"/>
</dbReference>
<dbReference type="GO" id="GO:0005634">
    <property type="term" value="C:nucleus"/>
    <property type="evidence" value="ECO:0007669"/>
    <property type="project" value="UniProtKB-SubCell"/>
</dbReference>
<dbReference type="GO" id="GO:0000785">
    <property type="term" value="C:chromatin"/>
    <property type="evidence" value="ECO:0007669"/>
    <property type="project" value="TreeGrafter"/>
</dbReference>
<comment type="caution">
    <text evidence="12">The sequence shown here is derived from an EMBL/GenBank/DDBJ whole genome shotgun (WGS) entry which is preliminary data.</text>
</comment>
<dbReference type="FunFam" id="3.30.160.60:FF:000340">
    <property type="entry name" value="zinc finger protein 473 isoform X1"/>
    <property type="match status" value="1"/>
</dbReference>
<dbReference type="PROSITE" id="PS00028">
    <property type="entry name" value="ZINC_FINGER_C2H2_1"/>
    <property type="match status" value="2"/>
</dbReference>
<keyword evidence="3" id="KW-0677">Repeat</keyword>
<reference evidence="12 13" key="1">
    <citation type="journal article" date="2018" name="BMC Genomics">
        <title>Comparative genome analyses reveal sequence features reflecting distinct modes of host-adaptation between dicot and monocot powdery mildew.</title>
        <authorList>
            <person name="Wu Y."/>
            <person name="Ma X."/>
            <person name="Pan Z."/>
            <person name="Kale S.D."/>
            <person name="Song Y."/>
            <person name="King H."/>
            <person name="Zhang Q."/>
            <person name="Presley C."/>
            <person name="Deng X."/>
            <person name="Wei C.I."/>
            <person name="Xiao S."/>
        </authorList>
    </citation>
    <scope>NUCLEOTIDE SEQUENCE [LARGE SCALE GENOMIC DNA]</scope>
    <source>
        <strain evidence="12">UCSC1</strain>
    </source>
</reference>
<evidence type="ECO:0000313" key="12">
    <source>
        <dbReference type="EMBL" id="RKF74859.1"/>
    </source>
</evidence>
<evidence type="ECO:0000256" key="6">
    <source>
        <dbReference type="ARBA" id="ARBA00023242"/>
    </source>
</evidence>
<name>A0A420IJX9_9PEZI</name>
<dbReference type="PROSITE" id="PS50157">
    <property type="entry name" value="ZINC_FINGER_C2H2_2"/>
    <property type="match status" value="2"/>
</dbReference>
<organism evidence="12 13">
    <name type="scientific">Golovinomyces cichoracearum</name>
    <dbReference type="NCBI Taxonomy" id="62708"/>
    <lineage>
        <taxon>Eukaryota</taxon>
        <taxon>Fungi</taxon>
        <taxon>Dikarya</taxon>
        <taxon>Ascomycota</taxon>
        <taxon>Pezizomycotina</taxon>
        <taxon>Leotiomycetes</taxon>
        <taxon>Erysiphales</taxon>
        <taxon>Erysiphaceae</taxon>
        <taxon>Golovinomyces</taxon>
    </lineage>
</organism>
<dbReference type="GO" id="GO:0008270">
    <property type="term" value="F:zinc ion binding"/>
    <property type="evidence" value="ECO:0007669"/>
    <property type="project" value="UniProtKB-KW"/>
</dbReference>
<dbReference type="PANTHER" id="PTHR14003">
    <property type="entry name" value="TRANSCRIPTIONAL REPRESSOR PROTEIN YY"/>
    <property type="match status" value="1"/>
</dbReference>
<evidence type="ECO:0000256" key="4">
    <source>
        <dbReference type="ARBA" id="ARBA00022771"/>
    </source>
</evidence>
<evidence type="ECO:0000259" key="11">
    <source>
        <dbReference type="PROSITE" id="PS50157"/>
    </source>
</evidence>
<comment type="subcellular location">
    <subcellularLocation>
        <location evidence="1">Nucleus</location>
    </subcellularLocation>
</comment>
<feature type="domain" description="C2H2-type" evidence="11">
    <location>
        <begin position="305"/>
        <end position="332"/>
    </location>
</feature>
<feature type="domain" description="C2H2-type" evidence="11">
    <location>
        <begin position="333"/>
        <end position="363"/>
    </location>
</feature>
<feature type="compositionally biased region" description="Polar residues" evidence="10">
    <location>
        <begin position="22"/>
        <end position="44"/>
    </location>
</feature>